<keyword evidence="1" id="KW-0233">DNA recombination</keyword>
<dbReference type="InterPro" id="IPR011010">
    <property type="entry name" value="DNA_brk_join_enz"/>
</dbReference>
<dbReference type="GO" id="GO:0003677">
    <property type="term" value="F:DNA binding"/>
    <property type="evidence" value="ECO:0007669"/>
    <property type="project" value="InterPro"/>
</dbReference>
<evidence type="ECO:0000313" key="4">
    <source>
        <dbReference type="Proteomes" id="UP000253046"/>
    </source>
</evidence>
<reference evidence="3 4" key="1">
    <citation type="submission" date="2018-06" db="EMBL/GenBank/DDBJ databases">
        <title>Genomic Encyclopedia of Type Strains, Phase IV (KMG-IV): sequencing the most valuable type-strain genomes for metagenomic binning, comparative biology and taxonomic classification.</title>
        <authorList>
            <person name="Goeker M."/>
        </authorList>
    </citation>
    <scope>NUCLEOTIDE SEQUENCE [LARGE SCALE GENOMIC DNA]</scope>
    <source>
        <strain evidence="3 4">DSM 30166</strain>
    </source>
</reference>
<dbReference type="EMBL" id="QNRY01000007">
    <property type="protein sequence ID" value="RBP64519.1"/>
    <property type="molecule type" value="Genomic_DNA"/>
</dbReference>
<organism evidence="3 4">
    <name type="scientific">Brenneria salicis ATCC 15712 = DSM 30166</name>
    <dbReference type="NCBI Taxonomy" id="714314"/>
    <lineage>
        <taxon>Bacteria</taxon>
        <taxon>Pseudomonadati</taxon>
        <taxon>Pseudomonadota</taxon>
        <taxon>Gammaproteobacteria</taxon>
        <taxon>Enterobacterales</taxon>
        <taxon>Pectobacteriaceae</taxon>
        <taxon>Brenneria</taxon>
    </lineage>
</organism>
<keyword evidence="4" id="KW-1185">Reference proteome</keyword>
<dbReference type="GO" id="GO:0006310">
    <property type="term" value="P:DNA recombination"/>
    <property type="evidence" value="ECO:0007669"/>
    <property type="project" value="UniProtKB-KW"/>
</dbReference>
<evidence type="ECO:0000259" key="2">
    <source>
        <dbReference type="PROSITE" id="PS51898"/>
    </source>
</evidence>
<proteinExistence type="predicted"/>
<evidence type="ECO:0000256" key="1">
    <source>
        <dbReference type="ARBA" id="ARBA00023172"/>
    </source>
</evidence>
<protein>
    <recommendedName>
        <fullName evidence="2">Tyr recombinase domain-containing protein</fullName>
    </recommendedName>
</protein>
<evidence type="ECO:0000313" key="3">
    <source>
        <dbReference type="EMBL" id="RBP64519.1"/>
    </source>
</evidence>
<dbReference type="Pfam" id="PF00589">
    <property type="entry name" value="Phage_integrase"/>
    <property type="match status" value="1"/>
</dbReference>
<dbReference type="Gene3D" id="1.10.443.10">
    <property type="entry name" value="Intergrase catalytic core"/>
    <property type="match status" value="1"/>
</dbReference>
<dbReference type="Proteomes" id="UP000253046">
    <property type="component" value="Unassembled WGS sequence"/>
</dbReference>
<accession>A0A366I9Q7</accession>
<sequence length="266" mass="31524">MHKHNKDSLALFIIHLQFWRCRKKYRTRSELEDSYREKNIRNPLSPRDTLKQFLDALYYKRFTNRLGADYLLVTILSGTRKEESASLCWREKLTDEEAKRTNYVDLNNRILFFYDTKNRNNHTLPICDAMYRILDERRSLINEVSIGSIGKEKYVFPARSKFSKTGHYSDSKELRIKICEEAGIVKLGMHDLRRTFGRIAEELTSYAVVKRLLNHRNTVDPTERYAEPEFKRLREALQRIELNILSKSPILYNSLLASKEYPPLPL</sequence>
<dbReference type="InterPro" id="IPR013762">
    <property type="entry name" value="Integrase-like_cat_sf"/>
</dbReference>
<gene>
    <name evidence="3" type="ORF">DES54_1073</name>
</gene>
<dbReference type="SUPFAM" id="SSF56349">
    <property type="entry name" value="DNA breaking-rejoining enzymes"/>
    <property type="match status" value="1"/>
</dbReference>
<comment type="caution">
    <text evidence="3">The sequence shown here is derived from an EMBL/GenBank/DDBJ whole genome shotgun (WGS) entry which is preliminary data.</text>
</comment>
<feature type="domain" description="Tyr recombinase" evidence="2">
    <location>
        <begin position="39"/>
        <end position="238"/>
    </location>
</feature>
<dbReference type="InterPro" id="IPR002104">
    <property type="entry name" value="Integrase_catalytic"/>
</dbReference>
<dbReference type="GO" id="GO:0015074">
    <property type="term" value="P:DNA integration"/>
    <property type="evidence" value="ECO:0007669"/>
    <property type="project" value="InterPro"/>
</dbReference>
<dbReference type="PROSITE" id="PS51898">
    <property type="entry name" value="TYR_RECOMBINASE"/>
    <property type="match status" value="1"/>
</dbReference>
<dbReference type="AlphaFoldDB" id="A0A366I9Q7"/>
<name>A0A366I9Q7_9GAMM</name>